<dbReference type="EMBL" id="NUWN01000032">
    <property type="protein sequence ID" value="PFK43614.1"/>
    <property type="molecule type" value="Genomic_DNA"/>
</dbReference>
<dbReference type="AlphaFoldDB" id="A0A2B0ML08"/>
<organism evidence="1 2">
    <name type="scientific">Bacillus cereus</name>
    <dbReference type="NCBI Taxonomy" id="1396"/>
    <lineage>
        <taxon>Bacteria</taxon>
        <taxon>Bacillati</taxon>
        <taxon>Bacillota</taxon>
        <taxon>Bacilli</taxon>
        <taxon>Bacillales</taxon>
        <taxon>Bacillaceae</taxon>
        <taxon>Bacillus</taxon>
        <taxon>Bacillus cereus group</taxon>
    </lineage>
</organism>
<comment type="caution">
    <text evidence="1">The sequence shown here is derived from an EMBL/GenBank/DDBJ whole genome shotgun (WGS) entry which is preliminary data.</text>
</comment>
<dbReference type="Proteomes" id="UP000242656">
    <property type="component" value="Unassembled WGS sequence"/>
</dbReference>
<dbReference type="RefSeq" id="WP_098490643.1">
    <property type="nucleotide sequence ID" value="NZ_NUWN01000032.1"/>
</dbReference>
<dbReference type="Pfam" id="PF14435">
    <property type="entry name" value="SUKH-4"/>
    <property type="match status" value="1"/>
</dbReference>
<name>A0A2B0ML08_BACCE</name>
<accession>A0A2B0ML08</accession>
<protein>
    <recommendedName>
        <fullName evidence="3">SMI1/KNR4 family protein</fullName>
    </recommendedName>
</protein>
<proteinExistence type="predicted"/>
<evidence type="ECO:0000313" key="2">
    <source>
        <dbReference type="Proteomes" id="UP000242656"/>
    </source>
</evidence>
<evidence type="ECO:0008006" key="3">
    <source>
        <dbReference type="Google" id="ProtNLM"/>
    </source>
</evidence>
<reference evidence="1 2" key="1">
    <citation type="submission" date="2017-09" db="EMBL/GenBank/DDBJ databases">
        <title>Large-scale bioinformatics analysis of Bacillus genomes uncovers conserved roles of natural products in bacterial physiology.</title>
        <authorList>
            <consortium name="Agbiome Team Llc"/>
            <person name="Bleich R.M."/>
            <person name="Grubbs K.J."/>
            <person name="Santa Maria K.C."/>
            <person name="Allen S.E."/>
            <person name="Farag S."/>
            <person name="Shank E.A."/>
            <person name="Bowers A."/>
        </authorList>
    </citation>
    <scope>NUCLEOTIDE SEQUENCE [LARGE SCALE GENOMIC DNA]</scope>
    <source>
        <strain evidence="1 2">AFS083043</strain>
    </source>
</reference>
<evidence type="ECO:0000313" key="1">
    <source>
        <dbReference type="EMBL" id="PFK43614.1"/>
    </source>
</evidence>
<gene>
    <name evidence="1" type="ORF">COI93_09865</name>
</gene>
<sequence>MILPEEFNDKWDVNKDGPLIKFNSKDLMSTNFSDDVKEFLSIGGLPETPPPYLEFTSSQSLIRSITNVFNMPEGFQKYWFLGSTSSGDPICIIDKQENIVFLNNSDNYKEVFINSSINQFAECLLVYSKMIDKAIEVNGEDAFIDNDIPESVINWLKEELKRIDAKCMEEGCFWFTEIENLYE</sequence>
<dbReference type="InterPro" id="IPR025851">
    <property type="entry name" value="SUKH-4"/>
</dbReference>